<evidence type="ECO:0000313" key="2">
    <source>
        <dbReference type="EMBL" id="PAU80118.1"/>
    </source>
</evidence>
<accession>A0A2A2F5C7</accession>
<organism evidence="2 3">
    <name type="scientific">Halovibrio salipaludis</name>
    <dbReference type="NCBI Taxonomy" id="2032626"/>
    <lineage>
        <taxon>Bacteria</taxon>
        <taxon>Pseudomonadati</taxon>
        <taxon>Pseudomonadota</taxon>
        <taxon>Gammaproteobacteria</taxon>
        <taxon>Oceanospirillales</taxon>
        <taxon>Halomonadaceae</taxon>
        <taxon>Halovibrio</taxon>
    </lineage>
</organism>
<name>A0A2A2F5C7_9GAMM</name>
<protein>
    <submittedName>
        <fullName evidence="2">Uncharacterized protein</fullName>
    </submittedName>
</protein>
<feature type="transmembrane region" description="Helical" evidence="1">
    <location>
        <begin position="6"/>
        <end position="31"/>
    </location>
</feature>
<sequence length="116" mass="12485">MFYRVIIFVIGLALVGLTFALMWAGAGFFLDRMGEKERVFERARLIAIWTFAGFGIGLLFMGLGGPVLGTVAFYRSARATVPHISEARVLLWGFSVVLLSTLVAGGLLFGGLALVA</sequence>
<keyword evidence="1" id="KW-0812">Transmembrane</keyword>
<dbReference type="AlphaFoldDB" id="A0A2A2F5C7"/>
<feature type="transmembrane region" description="Helical" evidence="1">
    <location>
        <begin position="89"/>
        <end position="115"/>
    </location>
</feature>
<dbReference type="OrthoDB" id="6372116at2"/>
<dbReference type="RefSeq" id="WP_095617738.1">
    <property type="nucleotide sequence ID" value="NZ_NSKD01000004.1"/>
</dbReference>
<keyword evidence="1" id="KW-0472">Membrane</keyword>
<dbReference type="EMBL" id="NSKD01000004">
    <property type="protein sequence ID" value="PAU80118.1"/>
    <property type="molecule type" value="Genomic_DNA"/>
</dbReference>
<dbReference type="Proteomes" id="UP000218896">
    <property type="component" value="Unassembled WGS sequence"/>
</dbReference>
<proteinExistence type="predicted"/>
<gene>
    <name evidence="2" type="ORF">CK501_10750</name>
</gene>
<feature type="transmembrane region" description="Helical" evidence="1">
    <location>
        <begin position="43"/>
        <end position="69"/>
    </location>
</feature>
<reference evidence="2 3" key="1">
    <citation type="submission" date="2017-08" db="EMBL/GenBank/DDBJ databases">
        <title>Halovibrio sewagensis sp. nov., isolated from wastewater of high salinity.</title>
        <authorList>
            <person name="Dong X."/>
            <person name="Zhang G."/>
        </authorList>
    </citation>
    <scope>NUCLEOTIDE SEQUENCE [LARGE SCALE GENOMIC DNA]</scope>
    <source>
        <strain evidence="2 3">YL5-2</strain>
    </source>
</reference>
<comment type="caution">
    <text evidence="2">The sequence shown here is derived from an EMBL/GenBank/DDBJ whole genome shotgun (WGS) entry which is preliminary data.</text>
</comment>
<keyword evidence="1" id="KW-1133">Transmembrane helix</keyword>
<keyword evidence="3" id="KW-1185">Reference proteome</keyword>
<evidence type="ECO:0000313" key="3">
    <source>
        <dbReference type="Proteomes" id="UP000218896"/>
    </source>
</evidence>
<evidence type="ECO:0000256" key="1">
    <source>
        <dbReference type="SAM" id="Phobius"/>
    </source>
</evidence>